<dbReference type="HOGENOM" id="CLU_760753_0_0_1"/>
<dbReference type="Pfam" id="PF04511">
    <property type="entry name" value="DER1"/>
    <property type="match status" value="1"/>
</dbReference>
<gene>
    <name evidence="9" type="ORF">CTRG_05793</name>
</gene>
<dbReference type="AlphaFoldDB" id="C5MIA0"/>
<keyword evidence="6 7" id="KW-0472">Membrane</keyword>
<evidence type="ECO:0000256" key="4">
    <source>
        <dbReference type="ARBA" id="ARBA00022824"/>
    </source>
</evidence>
<feature type="region of interest" description="Disordered" evidence="8">
    <location>
        <begin position="312"/>
        <end position="345"/>
    </location>
</feature>
<comment type="function">
    <text evidence="7">May be involved in the degradation of misfolded endoplasmic reticulum (ER) luminal proteins.</text>
</comment>
<dbReference type="STRING" id="294747.C5MIA0"/>
<evidence type="ECO:0000256" key="5">
    <source>
        <dbReference type="ARBA" id="ARBA00022989"/>
    </source>
</evidence>
<feature type="transmembrane region" description="Helical" evidence="7">
    <location>
        <begin position="64"/>
        <end position="82"/>
    </location>
</feature>
<accession>C5MIA0</accession>
<dbReference type="KEGG" id="ctp:CTRG_05793"/>
<keyword evidence="4 7" id="KW-0256">Endoplasmic reticulum</keyword>
<proteinExistence type="inferred from homology"/>
<dbReference type="eggNOG" id="KOG0858">
    <property type="taxonomic scope" value="Eukaryota"/>
</dbReference>
<dbReference type="InterPro" id="IPR007599">
    <property type="entry name" value="DER1"/>
</dbReference>
<evidence type="ECO:0000313" key="10">
    <source>
        <dbReference type="Proteomes" id="UP000002037"/>
    </source>
</evidence>
<dbReference type="PANTHER" id="PTHR11009">
    <property type="entry name" value="DER1-LIKE PROTEIN, DERLIN"/>
    <property type="match status" value="1"/>
</dbReference>
<evidence type="ECO:0000256" key="7">
    <source>
        <dbReference type="RuleBase" id="RU363059"/>
    </source>
</evidence>
<protein>
    <recommendedName>
        <fullName evidence="7">Derlin</fullName>
    </recommendedName>
</protein>
<evidence type="ECO:0000256" key="8">
    <source>
        <dbReference type="SAM" id="MobiDB-lite"/>
    </source>
</evidence>
<dbReference type="VEuPathDB" id="FungiDB:CTRG_05793"/>
<sequence>MANNTIVDNIQRIPPVTRFFTIASVITCISIVGGFFPVSRLLYTYFDLKTDFIHIHYVIKNKGFTEIISTIFLVVVNFYKFTTSLLIPESIFSQRYQALIDIYFFYTFSNHLEIFGGKFNGNFPDYLWYAIICGTLTNVLGLLSEALFVEASVFPFDCLLACVTYTWARCNKNATINLMGIVPIKAYYLPLGNLVIKFIALGPSGLTNAIIGITVGYLYLCIQSSTMPLYNLMSGAYGQNGNGTKNDDSRRVGISTYVDTSNRFGGSHAEFIDDSIYDKGYLKAPKVLYDFLKYPINTSVRKTAFTSIDSQARRTTLQSQQRGSATTTSTGTKRADSTTGSSTGYSWFGGNNQAFKGKGRRLGD</sequence>
<evidence type="ECO:0000256" key="2">
    <source>
        <dbReference type="ARBA" id="ARBA00008917"/>
    </source>
</evidence>
<feature type="transmembrane region" description="Helical" evidence="7">
    <location>
        <begin position="126"/>
        <end position="144"/>
    </location>
</feature>
<comment type="subcellular location">
    <subcellularLocation>
        <location evidence="1 7">Endoplasmic reticulum membrane</location>
        <topology evidence="1 7">Multi-pass membrane protein</topology>
    </subcellularLocation>
</comment>
<reference evidence="9 10" key="1">
    <citation type="journal article" date="2009" name="Nature">
        <title>Evolution of pathogenicity and sexual reproduction in eight Candida genomes.</title>
        <authorList>
            <person name="Butler G."/>
            <person name="Rasmussen M.D."/>
            <person name="Lin M.F."/>
            <person name="Santos M.A."/>
            <person name="Sakthikumar S."/>
            <person name="Munro C.A."/>
            <person name="Rheinbay E."/>
            <person name="Grabherr M."/>
            <person name="Forche A."/>
            <person name="Reedy J.L."/>
            <person name="Agrafioti I."/>
            <person name="Arnaud M.B."/>
            <person name="Bates S."/>
            <person name="Brown A.J."/>
            <person name="Brunke S."/>
            <person name="Costanzo M.C."/>
            <person name="Fitzpatrick D.A."/>
            <person name="de Groot P.W."/>
            <person name="Harris D."/>
            <person name="Hoyer L.L."/>
            <person name="Hube B."/>
            <person name="Klis F.M."/>
            <person name="Kodira C."/>
            <person name="Lennard N."/>
            <person name="Logue M.E."/>
            <person name="Martin R."/>
            <person name="Neiman A.M."/>
            <person name="Nikolaou E."/>
            <person name="Quail M.A."/>
            <person name="Quinn J."/>
            <person name="Santos M.C."/>
            <person name="Schmitzberger F.F."/>
            <person name="Sherlock G."/>
            <person name="Shah P."/>
            <person name="Silverstein K.A."/>
            <person name="Skrzypek M.S."/>
            <person name="Soll D."/>
            <person name="Staggs R."/>
            <person name="Stansfield I."/>
            <person name="Stumpf M.P."/>
            <person name="Sudbery P.E."/>
            <person name="Srikantha T."/>
            <person name="Zeng Q."/>
            <person name="Berman J."/>
            <person name="Berriman M."/>
            <person name="Heitman J."/>
            <person name="Gow N.A."/>
            <person name="Lorenz M.C."/>
            <person name="Birren B.W."/>
            <person name="Kellis M."/>
            <person name="Cuomo C.A."/>
        </authorList>
    </citation>
    <scope>NUCLEOTIDE SEQUENCE [LARGE SCALE GENOMIC DNA]</scope>
    <source>
        <strain evidence="10">ATCC MYA-3404 / T1</strain>
    </source>
</reference>
<dbReference type="GeneID" id="8296717"/>
<keyword evidence="3 7" id="KW-0812">Transmembrane</keyword>
<dbReference type="Proteomes" id="UP000002037">
    <property type="component" value="Unassembled WGS sequence"/>
</dbReference>
<name>C5MIA0_CANTT</name>
<dbReference type="GO" id="GO:0005789">
    <property type="term" value="C:endoplasmic reticulum membrane"/>
    <property type="evidence" value="ECO:0007669"/>
    <property type="project" value="UniProtKB-SubCell"/>
</dbReference>
<keyword evidence="10" id="KW-1185">Reference proteome</keyword>
<organism evidence="9 10">
    <name type="scientific">Candida tropicalis (strain ATCC MYA-3404 / T1)</name>
    <name type="common">Yeast</name>
    <dbReference type="NCBI Taxonomy" id="294747"/>
    <lineage>
        <taxon>Eukaryota</taxon>
        <taxon>Fungi</taxon>
        <taxon>Dikarya</taxon>
        <taxon>Ascomycota</taxon>
        <taxon>Saccharomycotina</taxon>
        <taxon>Pichiomycetes</taxon>
        <taxon>Debaryomycetaceae</taxon>
        <taxon>Candida/Lodderomyces clade</taxon>
        <taxon>Candida</taxon>
    </lineage>
</organism>
<comment type="similarity">
    <text evidence="2 7">Belongs to the derlin family.</text>
</comment>
<evidence type="ECO:0000256" key="1">
    <source>
        <dbReference type="ARBA" id="ARBA00004477"/>
    </source>
</evidence>
<dbReference type="OrthoDB" id="19102at2759"/>
<dbReference type="GO" id="GO:0006950">
    <property type="term" value="P:response to stress"/>
    <property type="evidence" value="ECO:0007669"/>
    <property type="project" value="UniProtKB-ARBA"/>
</dbReference>
<dbReference type="EMBL" id="GG692404">
    <property type="protein sequence ID" value="EER30394.1"/>
    <property type="molecule type" value="Genomic_DNA"/>
</dbReference>
<feature type="transmembrane region" description="Helical" evidence="7">
    <location>
        <begin position="198"/>
        <end position="220"/>
    </location>
</feature>
<keyword evidence="5 7" id="KW-1133">Transmembrane helix</keyword>
<evidence type="ECO:0000256" key="3">
    <source>
        <dbReference type="ARBA" id="ARBA00022692"/>
    </source>
</evidence>
<evidence type="ECO:0000313" key="9">
    <source>
        <dbReference type="EMBL" id="EER30394.1"/>
    </source>
</evidence>
<evidence type="ECO:0000256" key="6">
    <source>
        <dbReference type="ARBA" id="ARBA00023136"/>
    </source>
</evidence>
<dbReference type="RefSeq" id="XP_002546315.1">
    <property type="nucleotide sequence ID" value="XM_002546269.1"/>
</dbReference>
<feature type="transmembrane region" description="Helical" evidence="7">
    <location>
        <begin position="20"/>
        <end position="43"/>
    </location>
</feature>